<dbReference type="Proteomes" id="UP000595437">
    <property type="component" value="Chromosome 4"/>
</dbReference>
<keyword evidence="4" id="KW-0732">Signal</keyword>
<dbReference type="AlphaFoldDB" id="A0A7T8QSV5"/>
<keyword evidence="6 7" id="KW-0472">Membrane</keyword>
<evidence type="ECO:0000256" key="3">
    <source>
        <dbReference type="ARBA" id="ARBA00022692"/>
    </source>
</evidence>
<name>A0A7T8QSV5_CALRO</name>
<feature type="transmembrane region" description="Helical" evidence="7">
    <location>
        <begin position="42"/>
        <end position="64"/>
    </location>
</feature>
<accession>A0A7T8QSV5</accession>
<sequence>DLKGDFSITYSYSVTFEPNYNTKWSSRWDYILESNPHTNIQWFSIVNSLVIVLFLSGMKALCFYSKLRPTFLSHERHMFIYAGDEP</sequence>
<comment type="caution">
    <text evidence="7">Lacks conserved residue(s) required for the propagation of feature annotation.</text>
</comment>
<proteinExistence type="inferred from homology"/>
<dbReference type="InterPro" id="IPR004240">
    <property type="entry name" value="EMP70"/>
</dbReference>
<dbReference type="Pfam" id="PF02990">
    <property type="entry name" value="EMP70"/>
    <property type="match status" value="1"/>
</dbReference>
<evidence type="ECO:0000256" key="4">
    <source>
        <dbReference type="ARBA" id="ARBA00022729"/>
    </source>
</evidence>
<reference evidence="9" key="1">
    <citation type="submission" date="2021-01" db="EMBL/GenBank/DDBJ databases">
        <title>Caligus Genome Assembly.</title>
        <authorList>
            <person name="Gallardo-Escarate C."/>
        </authorList>
    </citation>
    <scope>NUCLEOTIDE SEQUENCE [LARGE SCALE GENOMIC DNA]</scope>
</reference>
<evidence type="ECO:0000256" key="7">
    <source>
        <dbReference type="RuleBase" id="RU363079"/>
    </source>
</evidence>
<evidence type="ECO:0000256" key="5">
    <source>
        <dbReference type="ARBA" id="ARBA00022989"/>
    </source>
</evidence>
<gene>
    <name evidence="8" type="ORF">FKW44_006503</name>
</gene>
<evidence type="ECO:0000256" key="6">
    <source>
        <dbReference type="ARBA" id="ARBA00023136"/>
    </source>
</evidence>
<evidence type="ECO:0000313" key="8">
    <source>
        <dbReference type="EMBL" id="QQP53871.1"/>
    </source>
</evidence>
<feature type="non-terminal residue" evidence="8">
    <location>
        <position position="1"/>
    </location>
</feature>
<comment type="subcellular location">
    <subcellularLocation>
        <location evidence="1">Membrane</location>
        <topology evidence="1">Multi-pass membrane protein</topology>
    </subcellularLocation>
</comment>
<dbReference type="PANTHER" id="PTHR10766">
    <property type="entry name" value="TRANSMEMBRANE 9 SUPERFAMILY PROTEIN"/>
    <property type="match status" value="1"/>
</dbReference>
<dbReference type="GO" id="GO:0072657">
    <property type="term" value="P:protein localization to membrane"/>
    <property type="evidence" value="ECO:0007669"/>
    <property type="project" value="TreeGrafter"/>
</dbReference>
<protein>
    <recommendedName>
        <fullName evidence="7">Transmembrane 9 superfamily member</fullName>
    </recommendedName>
</protein>
<evidence type="ECO:0000256" key="2">
    <source>
        <dbReference type="ARBA" id="ARBA00005227"/>
    </source>
</evidence>
<keyword evidence="9" id="KW-1185">Reference proteome</keyword>
<comment type="similarity">
    <text evidence="2 7">Belongs to the nonaspanin (TM9SF) (TC 9.A.2) family.</text>
</comment>
<keyword evidence="3 7" id="KW-0812">Transmembrane</keyword>
<dbReference type="EMBL" id="CP045893">
    <property type="protein sequence ID" value="QQP53871.1"/>
    <property type="molecule type" value="Genomic_DNA"/>
</dbReference>
<evidence type="ECO:0000313" key="9">
    <source>
        <dbReference type="Proteomes" id="UP000595437"/>
    </source>
</evidence>
<dbReference type="PANTHER" id="PTHR10766:SF111">
    <property type="entry name" value="TRANSMEMBRANE 9 SUPERFAMILY MEMBER 2"/>
    <property type="match status" value="1"/>
</dbReference>
<keyword evidence="5 7" id="KW-1133">Transmembrane helix</keyword>
<dbReference type="GO" id="GO:0016020">
    <property type="term" value="C:membrane"/>
    <property type="evidence" value="ECO:0007669"/>
    <property type="project" value="UniProtKB-SubCell"/>
</dbReference>
<dbReference type="GO" id="GO:0005737">
    <property type="term" value="C:cytoplasm"/>
    <property type="evidence" value="ECO:0007669"/>
    <property type="project" value="UniProtKB-ARBA"/>
</dbReference>
<dbReference type="OrthoDB" id="6371684at2759"/>
<evidence type="ECO:0000256" key="1">
    <source>
        <dbReference type="ARBA" id="ARBA00004141"/>
    </source>
</evidence>
<organism evidence="8 9">
    <name type="scientific">Caligus rogercresseyi</name>
    <name type="common">Sea louse</name>
    <dbReference type="NCBI Taxonomy" id="217165"/>
    <lineage>
        <taxon>Eukaryota</taxon>
        <taxon>Metazoa</taxon>
        <taxon>Ecdysozoa</taxon>
        <taxon>Arthropoda</taxon>
        <taxon>Crustacea</taxon>
        <taxon>Multicrustacea</taxon>
        <taxon>Hexanauplia</taxon>
        <taxon>Copepoda</taxon>
        <taxon>Siphonostomatoida</taxon>
        <taxon>Caligidae</taxon>
        <taxon>Caligus</taxon>
    </lineage>
</organism>